<proteinExistence type="predicted"/>
<dbReference type="RefSeq" id="XP_014676943.1">
    <property type="nucleotide sequence ID" value="XM_014821457.1"/>
</dbReference>
<feature type="compositionally biased region" description="Gly residues" evidence="1">
    <location>
        <begin position="155"/>
        <end position="165"/>
    </location>
</feature>
<feature type="compositionally biased region" description="Gly residues" evidence="1">
    <location>
        <begin position="255"/>
        <end position="284"/>
    </location>
</feature>
<gene>
    <name evidence="3" type="primary">LOC106816822</name>
</gene>
<organism evidence="2 3">
    <name type="scientific">Priapulus caudatus</name>
    <name type="common">Priapulid worm</name>
    <dbReference type="NCBI Taxonomy" id="37621"/>
    <lineage>
        <taxon>Eukaryota</taxon>
        <taxon>Metazoa</taxon>
        <taxon>Ecdysozoa</taxon>
        <taxon>Scalidophora</taxon>
        <taxon>Priapulida</taxon>
        <taxon>Priapulimorpha</taxon>
        <taxon>Priapulimorphida</taxon>
        <taxon>Priapulidae</taxon>
        <taxon>Priapulus</taxon>
    </lineage>
</organism>
<reference evidence="3" key="1">
    <citation type="submission" date="2025-08" db="UniProtKB">
        <authorList>
            <consortium name="RefSeq"/>
        </authorList>
    </citation>
    <scope>IDENTIFICATION</scope>
</reference>
<evidence type="ECO:0000256" key="1">
    <source>
        <dbReference type="SAM" id="MobiDB-lite"/>
    </source>
</evidence>
<feature type="compositionally biased region" description="Low complexity" evidence="1">
    <location>
        <begin position="166"/>
        <end position="178"/>
    </location>
</feature>
<evidence type="ECO:0000313" key="2">
    <source>
        <dbReference type="Proteomes" id="UP000695022"/>
    </source>
</evidence>
<dbReference type="Proteomes" id="UP000695022">
    <property type="component" value="Unplaced"/>
</dbReference>
<keyword evidence="2" id="KW-1185">Reference proteome</keyword>
<feature type="compositionally biased region" description="Gly residues" evidence="1">
    <location>
        <begin position="179"/>
        <end position="189"/>
    </location>
</feature>
<name>A0ABM1EXM2_PRICU</name>
<evidence type="ECO:0000313" key="3">
    <source>
        <dbReference type="RefSeq" id="XP_014676943.1"/>
    </source>
</evidence>
<feature type="compositionally biased region" description="Polar residues" evidence="1">
    <location>
        <begin position="192"/>
        <end position="222"/>
    </location>
</feature>
<accession>A0ABM1EXM2</accession>
<dbReference type="GeneID" id="106816822"/>
<feature type="compositionally biased region" description="Basic and acidic residues" evidence="1">
    <location>
        <begin position="143"/>
        <end position="154"/>
    </location>
</feature>
<feature type="compositionally biased region" description="Low complexity" evidence="1">
    <location>
        <begin position="223"/>
        <end position="245"/>
    </location>
</feature>
<feature type="region of interest" description="Disordered" evidence="1">
    <location>
        <begin position="114"/>
        <end position="302"/>
    </location>
</feature>
<sequence length="353" mass="37106">MAMQAGQSCLSSASSKSKEIVVRVYISEDDIRKIRVIRPSSRELLYQILEARLGLTNISVQYYDRDLDGYVNVETLDDITDKCTLRVFQNSGRVVAPPPEQIIVPIAPVLHPGGGQRAAMGEAPGRAGGSGVSPPAKVQSRGGGERRSLGKDDGAAGGRGGGGDVVMGNGETRMQQQGQGFGGGGGLGGMRRSNQSADVWSSRQRGSNDQPGGRNGQSSSAMQSLNGQSSSGQNFSGQSGNQGYGRRSNNLNFGGQSGNQGYGGQSGNQGYGGRSGNQGYGGQSGSNRNFDGPSGSQMAAQNLPGVNLFRPQSLQWKQNLQAQSQPGMPRFSGQFVGFSLSRQNFGRYPRVPF</sequence>
<protein>
    <submittedName>
        <fullName evidence="3">Keratin, type I cytoskeletal 9-like</fullName>
    </submittedName>
</protein>